<reference evidence="2" key="1">
    <citation type="submission" date="2022-07" db="EMBL/GenBank/DDBJ databases">
        <title>Chromosome-level genome of Muraenolepis orangiensis.</title>
        <authorList>
            <person name="Kim J."/>
        </authorList>
    </citation>
    <scope>NUCLEOTIDE SEQUENCE</scope>
    <source>
        <strain evidence="2">KU_S4_2022</strain>
        <tissue evidence="2">Muscle</tissue>
    </source>
</reference>
<feature type="compositionally biased region" description="Basic and acidic residues" evidence="1">
    <location>
        <begin position="23"/>
        <end position="34"/>
    </location>
</feature>
<keyword evidence="3" id="KW-1185">Reference proteome</keyword>
<feature type="region of interest" description="Disordered" evidence="1">
    <location>
        <begin position="1"/>
        <end position="52"/>
    </location>
</feature>
<feature type="non-terminal residue" evidence="2">
    <location>
        <position position="1"/>
    </location>
</feature>
<dbReference type="Proteomes" id="UP001148018">
    <property type="component" value="Unassembled WGS sequence"/>
</dbReference>
<dbReference type="AlphaFoldDB" id="A0A9Q0EHW1"/>
<dbReference type="EMBL" id="JANIIK010000042">
    <property type="protein sequence ID" value="KAJ3607206.1"/>
    <property type="molecule type" value="Genomic_DNA"/>
</dbReference>
<gene>
    <name evidence="2" type="ORF">NHX12_026719</name>
</gene>
<accession>A0A9Q0EHW1</accession>
<evidence type="ECO:0000313" key="2">
    <source>
        <dbReference type="EMBL" id="KAJ3607206.1"/>
    </source>
</evidence>
<protein>
    <submittedName>
        <fullName evidence="2">Uncharacterized protein</fullName>
    </submittedName>
</protein>
<comment type="caution">
    <text evidence="2">The sequence shown here is derived from an EMBL/GenBank/DDBJ whole genome shotgun (WGS) entry which is preliminary data.</text>
</comment>
<organism evidence="2 3">
    <name type="scientific">Muraenolepis orangiensis</name>
    <name type="common">Patagonian moray cod</name>
    <dbReference type="NCBI Taxonomy" id="630683"/>
    <lineage>
        <taxon>Eukaryota</taxon>
        <taxon>Metazoa</taxon>
        <taxon>Chordata</taxon>
        <taxon>Craniata</taxon>
        <taxon>Vertebrata</taxon>
        <taxon>Euteleostomi</taxon>
        <taxon>Actinopterygii</taxon>
        <taxon>Neopterygii</taxon>
        <taxon>Teleostei</taxon>
        <taxon>Neoteleostei</taxon>
        <taxon>Acanthomorphata</taxon>
        <taxon>Zeiogadaria</taxon>
        <taxon>Gadariae</taxon>
        <taxon>Gadiformes</taxon>
        <taxon>Muraenolepidoidei</taxon>
        <taxon>Muraenolepididae</taxon>
        <taxon>Muraenolepis</taxon>
    </lineage>
</organism>
<evidence type="ECO:0000256" key="1">
    <source>
        <dbReference type="SAM" id="MobiDB-lite"/>
    </source>
</evidence>
<feature type="compositionally biased region" description="Basic and acidic residues" evidence="1">
    <location>
        <begin position="1"/>
        <end position="12"/>
    </location>
</feature>
<evidence type="ECO:0000313" key="3">
    <source>
        <dbReference type="Proteomes" id="UP001148018"/>
    </source>
</evidence>
<proteinExistence type="predicted"/>
<sequence length="52" mass="5620">ERGKPPEDHGGRSEGYSFSSGCRLEDAALDRDPEPGGELGSRSETLVKRTVM</sequence>
<name>A0A9Q0EHW1_9TELE</name>